<gene>
    <name evidence="1" type="ORF">CNECB9_5090024</name>
</gene>
<proteinExistence type="predicted"/>
<name>A0A1K0JIH4_CUPNE</name>
<dbReference type="EMBL" id="FMSH01000456">
    <property type="protein sequence ID" value="SCU91956.1"/>
    <property type="molecule type" value="Genomic_DNA"/>
</dbReference>
<reference evidence="1" key="1">
    <citation type="submission" date="2016-09" db="EMBL/GenBank/DDBJ databases">
        <authorList>
            <person name="Capua I."/>
            <person name="De Benedictis P."/>
            <person name="Joannis T."/>
            <person name="Lombin L.H."/>
            <person name="Cattoli G."/>
        </authorList>
    </citation>
    <scope>NUCLEOTIDE SEQUENCE</scope>
    <source>
        <strain evidence="1">B9</strain>
    </source>
</reference>
<dbReference type="AlphaFoldDB" id="A0A1K0JIH4"/>
<accession>A0A1K0JIH4</accession>
<protein>
    <submittedName>
        <fullName evidence="1">Uncharacterized protein</fullName>
    </submittedName>
</protein>
<evidence type="ECO:0000313" key="1">
    <source>
        <dbReference type="EMBL" id="SCU91956.1"/>
    </source>
</evidence>
<organism evidence="1">
    <name type="scientific">Cupriavidus necator</name>
    <name type="common">Alcaligenes eutrophus</name>
    <name type="synonym">Ralstonia eutropha</name>
    <dbReference type="NCBI Taxonomy" id="106590"/>
    <lineage>
        <taxon>Bacteria</taxon>
        <taxon>Pseudomonadati</taxon>
        <taxon>Pseudomonadota</taxon>
        <taxon>Betaproteobacteria</taxon>
        <taxon>Burkholderiales</taxon>
        <taxon>Burkholderiaceae</taxon>
        <taxon>Cupriavidus</taxon>
    </lineage>
</organism>
<sequence length="76" mass="8542">MDPHEGMVCRQFLINAEIDALTMQRRAGRAVYRTGLCAEWKFSGFLFIGFLFRNQGLRRGGCIVWGLIFLGGSDGL</sequence>